<feature type="compositionally biased region" description="Low complexity" evidence="1">
    <location>
        <begin position="243"/>
        <end position="256"/>
    </location>
</feature>
<name>A0ABX2TDE1_9PROT</name>
<comment type="caution">
    <text evidence="2">The sequence shown here is derived from an EMBL/GenBank/DDBJ whole genome shotgun (WGS) entry which is preliminary data.</text>
</comment>
<evidence type="ECO:0000313" key="2">
    <source>
        <dbReference type="EMBL" id="NYZ22288.1"/>
    </source>
</evidence>
<evidence type="ECO:0000256" key="1">
    <source>
        <dbReference type="SAM" id="MobiDB-lite"/>
    </source>
</evidence>
<protein>
    <submittedName>
        <fullName evidence="2">Uncharacterized protein</fullName>
    </submittedName>
</protein>
<sequence length="374" mass="41418">MTASCMMVSITNTATGATGTTAPDPVARAEAAFQSGAVRAGMDILDPYWRVLPADPARQAALADLFARYPSARIMALADLRRAAEGFADKAAALAAARQVARAAALGLGGPTPGAPGGPAPATRSTLDELQRTIATRAAEQNRRGTVAWMLTDPYTEVPGLTTPEAETIILDRTLAHARTTPSAETSNAIAAHLGRHPNDAAKIERVRSLMPQLVPTGNGQPVAFQILSPEGNTITVVVQTLSTSPGSAPSVSVSSGHRERESREDLEDRLERQQREFMTRMQQEEEARRRAAERHRRDVEDHNRRQEGLERARRYAEEARQRTEEMNRSYEKQQAEIRRARDEAERRLREERLEREIRLLKEERDAAERRRKP</sequence>
<feature type="region of interest" description="Disordered" evidence="1">
    <location>
        <begin position="242"/>
        <end position="345"/>
    </location>
</feature>
<evidence type="ECO:0000313" key="3">
    <source>
        <dbReference type="Proteomes" id="UP000584642"/>
    </source>
</evidence>
<proteinExistence type="predicted"/>
<accession>A0ABX2TDE1</accession>
<reference evidence="2 3" key="1">
    <citation type="submission" date="2020-05" db="EMBL/GenBank/DDBJ databases">
        <title>Azospirillum oleiclasticum sp. nov, a nitrogen-fixing and heavy crude oil-emulsifying bacterium isolated from the crude oil of Yumen Oilfield.</title>
        <authorList>
            <person name="Wu D."/>
            <person name="Cai M."/>
            <person name="Zhang X."/>
        </authorList>
    </citation>
    <scope>NUCLEOTIDE SEQUENCE [LARGE SCALE GENOMIC DNA]</scope>
    <source>
        <strain evidence="2 3">ROY-1-1-2</strain>
    </source>
</reference>
<dbReference type="RefSeq" id="WP_180284060.1">
    <property type="nucleotide sequence ID" value="NZ_JABFDB010000016.1"/>
</dbReference>
<feature type="compositionally biased region" description="Basic and acidic residues" evidence="1">
    <location>
        <begin position="270"/>
        <end position="345"/>
    </location>
</feature>
<dbReference type="Proteomes" id="UP000584642">
    <property type="component" value="Unassembled WGS sequence"/>
</dbReference>
<organism evidence="2 3">
    <name type="scientific">Azospirillum oleiclasticum</name>
    <dbReference type="NCBI Taxonomy" id="2735135"/>
    <lineage>
        <taxon>Bacteria</taxon>
        <taxon>Pseudomonadati</taxon>
        <taxon>Pseudomonadota</taxon>
        <taxon>Alphaproteobacteria</taxon>
        <taxon>Rhodospirillales</taxon>
        <taxon>Azospirillaceae</taxon>
        <taxon>Azospirillum</taxon>
    </lineage>
</organism>
<dbReference type="EMBL" id="JABFDB010000016">
    <property type="protein sequence ID" value="NYZ22288.1"/>
    <property type="molecule type" value="Genomic_DNA"/>
</dbReference>
<gene>
    <name evidence="2" type="ORF">HND93_21460</name>
</gene>
<keyword evidence="3" id="KW-1185">Reference proteome</keyword>